<name>A0A7K3MCC3_9ACTN</name>
<proteinExistence type="predicted"/>
<reference evidence="1 2" key="1">
    <citation type="submission" date="2019-11" db="EMBL/GenBank/DDBJ databases">
        <authorList>
            <person name="Li X.-J."/>
            <person name="Feng X.-M."/>
        </authorList>
    </citation>
    <scope>NUCLEOTIDE SEQUENCE [LARGE SCALE GENOMIC DNA]</scope>
    <source>
        <strain evidence="1 2">XMNu-373</strain>
    </source>
</reference>
<gene>
    <name evidence="1" type="ORF">F7O44_27515</name>
</gene>
<evidence type="ECO:0000313" key="1">
    <source>
        <dbReference type="EMBL" id="NDL60830.1"/>
    </source>
</evidence>
<comment type="caution">
    <text evidence="1">The sequence shown here is derived from an EMBL/GenBank/DDBJ whole genome shotgun (WGS) entry which is preliminary data.</text>
</comment>
<dbReference type="Proteomes" id="UP000460435">
    <property type="component" value="Unassembled WGS sequence"/>
</dbReference>
<dbReference type="AlphaFoldDB" id="A0A7K3MCC3"/>
<protein>
    <submittedName>
        <fullName evidence="1">Uncharacterized protein</fullName>
    </submittedName>
</protein>
<evidence type="ECO:0000313" key="2">
    <source>
        <dbReference type="Proteomes" id="UP000460435"/>
    </source>
</evidence>
<keyword evidence="2" id="KW-1185">Reference proteome</keyword>
<organism evidence="1 2">
    <name type="scientific">Phytoactinopolyspora mesophila</name>
    <dbReference type="NCBI Taxonomy" id="2650750"/>
    <lineage>
        <taxon>Bacteria</taxon>
        <taxon>Bacillati</taxon>
        <taxon>Actinomycetota</taxon>
        <taxon>Actinomycetes</taxon>
        <taxon>Jiangellales</taxon>
        <taxon>Jiangellaceae</taxon>
        <taxon>Phytoactinopolyspora</taxon>
    </lineage>
</organism>
<accession>A0A7K3MCC3</accession>
<sequence>MDTPQTVARCPFAMCRYVVAIDLDDPMPGLIHLRRHLTENDKAYGRELISALARVQFDPVAVELLGTLPHPGVGAVDRGIGERDHAAAPGPMTLDGWAPALCVSLATVRVEKTATGEPVRAVARWDGRGGVRSPACRRCRNRLKLLDR</sequence>
<dbReference type="EMBL" id="WLZY01000015">
    <property type="protein sequence ID" value="NDL60830.1"/>
    <property type="molecule type" value="Genomic_DNA"/>
</dbReference>
<dbReference type="RefSeq" id="WP_162453551.1">
    <property type="nucleotide sequence ID" value="NZ_WLZY01000015.1"/>
</dbReference>